<evidence type="ECO:0000256" key="6">
    <source>
        <dbReference type="SAM" id="MobiDB-lite"/>
    </source>
</evidence>
<sequence>METPAPEDSQEGERPLPPEAPSAESSIDEDEPIVELNPFEIEAFFSGEGLQARPDISREASPEQDVEPEGRPAAIHLDPSESAALDPDFPVIPGFRIEGLIGRGATGVVYRARQTAVDRAVALKVLHSELIANPRAVKRLKREARLAAKLAHPSIISAIDMGSVGGLWWYAMELVEGVPMSRRIAERRSLSERECLRLFSPLCDALQHAHEVGVVHRDIKPANILIDQRGRARLVDLGLAMSENDPSITRTGTTLGTPHYVSPEQARDPSQADIRSDLWSLGATMYHAICGHPPFHSDEPESGGVAEILSRVLYEPIIDPREFAPSLSKGFSLVLRKCLTRDPSQRYQEPWELVADIELLRERRRVDVSASQLDSYASRRQDWVVPALLVAGLFTAIGGTWLLTARPWEEQVAPVVIERMATLSDWPALEAVRNGFDSGALTPADALEELDTPALLDLPESAQYLRNKLVVDVRAVLDERLRSFMESTDRAVDEALEARDFQLAATISDDSFSSRLRAATGYGTLAELPKGSSQRRALDWRAATQQRVASERIEALRTAEQGLITRYGMLANAELDKALGVNRWRDAIEWLNPDDPEVWLTRAAELGTSTHAGGEGQGGGGAHRGVDGARLAAFDLSGLTSEERRRLVRVIEGQVRSAESQIKYRVGQALSDVRQFVQFQAGRLREEIEESTLRGDESVVDQFDAAVEAKHASENLDLEQLPEEFARSYGDEIVKARDDLAYAEKRAQESLAELGVEQLDASALPLLEARDYGAARALYLAAREEGWRRSTFDLLDLRLREMEILGDVLQRAAAGVEAASGDRRELTFGQIPRLGRIDARAGEVLRLGFVFVPEFGTDGRILILLRGAGVDGTALGSSRLTKLLETEDLLEFAGLGVRGTRAVGAAELQPGDALAAAAFLRAEGRHGRAHALLRLEDYPADEGLAADLERRARRAAVGTRAEGPTRDEGAEAPEGAGRTAPRPRPADARSGPGGTSALSSDGVDAARRERAAEPFLEFFGTPNQAVNARDVHLVWRMAIDSQIGGDRLRFPVPAGDDRANGWNLKRWRLEADGMELISALSEVTHFAQDVGPSLPLGAPLDIDRRIRLDVDLLPGNERPDGHIVGVSLRGYHALIARNKIWFGGGNLHDLYEFVRRRGRGKHEGFEVRPCPPLVEGQLFHLTIEISPGALDKLDVNGESLQFNRFLTEPDRPDSFVRIRSLRPMAVGGVELRGDREH</sequence>
<dbReference type="EC" id="2.7.11.1" evidence="8"/>
<dbReference type="Proteomes" id="UP000320390">
    <property type="component" value="Chromosome"/>
</dbReference>
<feature type="region of interest" description="Disordered" evidence="6">
    <location>
        <begin position="955"/>
        <end position="1006"/>
    </location>
</feature>
<evidence type="ECO:0000256" key="2">
    <source>
        <dbReference type="ARBA" id="ARBA00022741"/>
    </source>
</evidence>
<dbReference type="PROSITE" id="PS00107">
    <property type="entry name" value="PROTEIN_KINASE_ATP"/>
    <property type="match status" value="1"/>
</dbReference>
<feature type="region of interest" description="Disordered" evidence="6">
    <location>
        <begin position="1"/>
        <end position="33"/>
    </location>
</feature>
<evidence type="ECO:0000256" key="1">
    <source>
        <dbReference type="ARBA" id="ARBA00022679"/>
    </source>
</evidence>
<dbReference type="InterPro" id="IPR011009">
    <property type="entry name" value="Kinase-like_dom_sf"/>
</dbReference>
<keyword evidence="2 5" id="KW-0547">Nucleotide-binding</keyword>
<dbReference type="AlphaFoldDB" id="A0A518ER85"/>
<dbReference type="Gene3D" id="3.30.200.20">
    <property type="entry name" value="Phosphorylase Kinase, domain 1"/>
    <property type="match status" value="1"/>
</dbReference>
<keyword evidence="1 8" id="KW-0808">Transferase</keyword>
<dbReference type="CDD" id="cd14014">
    <property type="entry name" value="STKc_PknB_like"/>
    <property type="match status" value="1"/>
</dbReference>
<keyword evidence="4 5" id="KW-0067">ATP-binding</keyword>
<dbReference type="EMBL" id="CP036434">
    <property type="protein sequence ID" value="QDV06606.1"/>
    <property type="molecule type" value="Genomic_DNA"/>
</dbReference>
<feature type="domain" description="Protein kinase" evidence="7">
    <location>
        <begin position="95"/>
        <end position="360"/>
    </location>
</feature>
<accession>A0A518ER85</accession>
<feature type="region of interest" description="Disordered" evidence="6">
    <location>
        <begin position="50"/>
        <end position="72"/>
    </location>
</feature>
<feature type="region of interest" description="Disordered" evidence="6">
    <location>
        <begin position="248"/>
        <end position="267"/>
    </location>
</feature>
<dbReference type="InterPro" id="IPR017441">
    <property type="entry name" value="Protein_kinase_ATP_BS"/>
</dbReference>
<dbReference type="PROSITE" id="PS00108">
    <property type="entry name" value="PROTEIN_KINASE_ST"/>
    <property type="match status" value="1"/>
</dbReference>
<dbReference type="GO" id="GO:0005524">
    <property type="term" value="F:ATP binding"/>
    <property type="evidence" value="ECO:0007669"/>
    <property type="project" value="UniProtKB-UniRule"/>
</dbReference>
<dbReference type="SMART" id="SM00220">
    <property type="entry name" value="S_TKc"/>
    <property type="match status" value="1"/>
</dbReference>
<feature type="binding site" evidence="5">
    <location>
        <position position="124"/>
    </location>
    <ligand>
        <name>ATP</name>
        <dbReference type="ChEBI" id="CHEBI:30616"/>
    </ligand>
</feature>
<evidence type="ECO:0000256" key="5">
    <source>
        <dbReference type="PROSITE-ProRule" id="PRU10141"/>
    </source>
</evidence>
<keyword evidence="3 8" id="KW-0418">Kinase</keyword>
<organism evidence="8 9">
    <name type="scientific">Saltatorellus ferox</name>
    <dbReference type="NCBI Taxonomy" id="2528018"/>
    <lineage>
        <taxon>Bacteria</taxon>
        <taxon>Pseudomonadati</taxon>
        <taxon>Planctomycetota</taxon>
        <taxon>Planctomycetia</taxon>
        <taxon>Planctomycetia incertae sedis</taxon>
        <taxon>Saltatorellus</taxon>
    </lineage>
</organism>
<evidence type="ECO:0000256" key="3">
    <source>
        <dbReference type="ARBA" id="ARBA00022777"/>
    </source>
</evidence>
<proteinExistence type="predicted"/>
<evidence type="ECO:0000313" key="9">
    <source>
        <dbReference type="Proteomes" id="UP000320390"/>
    </source>
</evidence>
<dbReference type="RefSeq" id="WP_145196935.1">
    <property type="nucleotide sequence ID" value="NZ_CP036434.1"/>
</dbReference>
<gene>
    <name evidence="8" type="primary">prkC_6</name>
    <name evidence="8" type="ORF">Poly30_21160</name>
</gene>
<dbReference type="SUPFAM" id="SSF56112">
    <property type="entry name" value="Protein kinase-like (PK-like)"/>
    <property type="match status" value="1"/>
</dbReference>
<dbReference type="Pfam" id="PF00069">
    <property type="entry name" value="Pkinase"/>
    <property type="match status" value="1"/>
</dbReference>
<evidence type="ECO:0000256" key="4">
    <source>
        <dbReference type="ARBA" id="ARBA00022840"/>
    </source>
</evidence>
<dbReference type="OrthoDB" id="6111975at2"/>
<protein>
    <submittedName>
        <fullName evidence="8">Serine/threonine-protein kinase PrkC</fullName>
        <ecNumber evidence="8">2.7.11.1</ecNumber>
    </submittedName>
</protein>
<dbReference type="GO" id="GO:0004674">
    <property type="term" value="F:protein serine/threonine kinase activity"/>
    <property type="evidence" value="ECO:0007669"/>
    <property type="project" value="UniProtKB-EC"/>
</dbReference>
<dbReference type="PROSITE" id="PS50011">
    <property type="entry name" value="PROTEIN_KINASE_DOM"/>
    <property type="match status" value="1"/>
</dbReference>
<dbReference type="PANTHER" id="PTHR43289:SF6">
    <property type="entry name" value="SERINE_THREONINE-PROTEIN KINASE NEKL-3"/>
    <property type="match status" value="1"/>
</dbReference>
<dbReference type="InterPro" id="IPR000719">
    <property type="entry name" value="Prot_kinase_dom"/>
</dbReference>
<evidence type="ECO:0000313" key="8">
    <source>
        <dbReference type="EMBL" id="QDV06606.1"/>
    </source>
</evidence>
<keyword evidence="9" id="KW-1185">Reference proteome</keyword>
<dbReference type="Gene3D" id="1.10.510.10">
    <property type="entry name" value="Transferase(Phosphotransferase) domain 1"/>
    <property type="match status" value="1"/>
</dbReference>
<dbReference type="PANTHER" id="PTHR43289">
    <property type="entry name" value="MITOGEN-ACTIVATED PROTEIN KINASE KINASE KINASE 20-RELATED"/>
    <property type="match status" value="1"/>
</dbReference>
<reference evidence="8 9" key="1">
    <citation type="submission" date="2019-02" db="EMBL/GenBank/DDBJ databases">
        <title>Deep-cultivation of Planctomycetes and their phenomic and genomic characterization uncovers novel biology.</title>
        <authorList>
            <person name="Wiegand S."/>
            <person name="Jogler M."/>
            <person name="Boedeker C."/>
            <person name="Pinto D."/>
            <person name="Vollmers J."/>
            <person name="Rivas-Marin E."/>
            <person name="Kohn T."/>
            <person name="Peeters S.H."/>
            <person name="Heuer A."/>
            <person name="Rast P."/>
            <person name="Oberbeckmann S."/>
            <person name="Bunk B."/>
            <person name="Jeske O."/>
            <person name="Meyerdierks A."/>
            <person name="Storesund J.E."/>
            <person name="Kallscheuer N."/>
            <person name="Luecker S."/>
            <person name="Lage O.M."/>
            <person name="Pohl T."/>
            <person name="Merkel B.J."/>
            <person name="Hornburger P."/>
            <person name="Mueller R.-W."/>
            <person name="Bruemmer F."/>
            <person name="Labrenz M."/>
            <person name="Spormann A.M."/>
            <person name="Op den Camp H."/>
            <person name="Overmann J."/>
            <person name="Amann R."/>
            <person name="Jetten M.S.M."/>
            <person name="Mascher T."/>
            <person name="Medema M.H."/>
            <person name="Devos D.P."/>
            <person name="Kaster A.-K."/>
            <person name="Ovreas L."/>
            <person name="Rohde M."/>
            <person name="Galperin M.Y."/>
            <person name="Jogler C."/>
        </authorList>
    </citation>
    <scope>NUCLEOTIDE SEQUENCE [LARGE SCALE GENOMIC DNA]</scope>
    <source>
        <strain evidence="8 9">Poly30</strain>
    </source>
</reference>
<name>A0A518ER85_9BACT</name>
<evidence type="ECO:0000259" key="7">
    <source>
        <dbReference type="PROSITE" id="PS50011"/>
    </source>
</evidence>
<dbReference type="InterPro" id="IPR008271">
    <property type="entry name" value="Ser/Thr_kinase_AS"/>
</dbReference>